<proteinExistence type="inferred from homology"/>
<comment type="function">
    <text evidence="3">Required for maturation of 30S ribosomal subunits.</text>
</comment>
<dbReference type="Gene3D" id="2.30.30.180">
    <property type="entry name" value="Ribosome maturation factor RimP, C-terminal domain"/>
    <property type="match status" value="1"/>
</dbReference>
<dbReference type="InterPro" id="IPR036847">
    <property type="entry name" value="RimP_C_sf"/>
</dbReference>
<evidence type="ECO:0000259" key="4">
    <source>
        <dbReference type="Pfam" id="PF02576"/>
    </source>
</evidence>
<feature type="domain" description="Ribosome maturation factor RimP C-terminal" evidence="5">
    <location>
        <begin position="88"/>
        <end position="130"/>
    </location>
</feature>
<dbReference type="Pfam" id="PF02576">
    <property type="entry name" value="RimP_N"/>
    <property type="match status" value="1"/>
</dbReference>
<dbReference type="EMBL" id="JACRSR010000001">
    <property type="protein sequence ID" value="MBC8531110.1"/>
    <property type="molecule type" value="Genomic_DNA"/>
</dbReference>
<dbReference type="Pfam" id="PF17384">
    <property type="entry name" value="DUF150_C"/>
    <property type="match status" value="1"/>
</dbReference>
<keyword evidence="2 3" id="KW-0690">Ribosome biogenesis</keyword>
<accession>A0A926HPW0</accession>
<sequence>MTKKSSMLEAIRSAAEPIIQALDMELVDVEYAKEGSDWCLFVFVDRPEGMSMNDVERATAPLNELLDEIDPIAEPYQLIVSSPGDRPLKTARDFERNQDKPVEVKLYRQMNGRKAFVGKLEAFGEQIMIRDEKDQVFSFDPKDVAVVRPWFTV</sequence>
<protein>
    <recommendedName>
        <fullName evidence="3">Ribosome maturation factor RimP</fullName>
    </recommendedName>
</protein>
<keyword evidence="1 3" id="KW-0963">Cytoplasm</keyword>
<dbReference type="FunFam" id="3.30.300.70:FF:000001">
    <property type="entry name" value="Ribosome maturation factor RimP"/>
    <property type="match status" value="1"/>
</dbReference>
<dbReference type="Gene3D" id="3.30.300.70">
    <property type="entry name" value="RimP-like superfamily, N-terminal"/>
    <property type="match status" value="1"/>
</dbReference>
<reference evidence="6" key="1">
    <citation type="submission" date="2020-08" db="EMBL/GenBank/DDBJ databases">
        <title>Genome public.</title>
        <authorList>
            <person name="Liu C."/>
            <person name="Sun Q."/>
        </authorList>
    </citation>
    <scope>NUCLEOTIDE SEQUENCE</scope>
    <source>
        <strain evidence="6">NSJ-53</strain>
    </source>
</reference>
<dbReference type="GO" id="GO:0006412">
    <property type="term" value="P:translation"/>
    <property type="evidence" value="ECO:0007669"/>
    <property type="project" value="TreeGrafter"/>
</dbReference>
<keyword evidence="7" id="KW-1185">Reference proteome</keyword>
<dbReference type="InterPro" id="IPR003728">
    <property type="entry name" value="Ribosome_maturation_RimP"/>
</dbReference>
<feature type="domain" description="Ribosome maturation factor RimP N-terminal" evidence="4">
    <location>
        <begin position="15"/>
        <end position="84"/>
    </location>
</feature>
<dbReference type="GO" id="GO:0005829">
    <property type="term" value="C:cytosol"/>
    <property type="evidence" value="ECO:0007669"/>
    <property type="project" value="TreeGrafter"/>
</dbReference>
<evidence type="ECO:0000256" key="1">
    <source>
        <dbReference type="ARBA" id="ARBA00022490"/>
    </source>
</evidence>
<comment type="subcellular location">
    <subcellularLocation>
        <location evidence="3">Cytoplasm</location>
    </subcellularLocation>
</comment>
<dbReference type="SUPFAM" id="SSF74942">
    <property type="entry name" value="YhbC-like, C-terminal domain"/>
    <property type="match status" value="1"/>
</dbReference>
<dbReference type="CDD" id="cd01734">
    <property type="entry name" value="YlxS_C"/>
    <property type="match status" value="1"/>
</dbReference>
<evidence type="ECO:0000259" key="5">
    <source>
        <dbReference type="Pfam" id="PF17384"/>
    </source>
</evidence>
<dbReference type="AlphaFoldDB" id="A0A926HPW0"/>
<dbReference type="Proteomes" id="UP000623172">
    <property type="component" value="Unassembled WGS sequence"/>
</dbReference>
<dbReference type="PANTHER" id="PTHR33867:SF1">
    <property type="entry name" value="RIBOSOME MATURATION FACTOR RIMP"/>
    <property type="match status" value="1"/>
</dbReference>
<comment type="caution">
    <text evidence="6">The sequence shown here is derived from an EMBL/GenBank/DDBJ whole genome shotgun (WGS) entry which is preliminary data.</text>
</comment>
<dbReference type="SUPFAM" id="SSF75420">
    <property type="entry name" value="YhbC-like, N-terminal domain"/>
    <property type="match status" value="1"/>
</dbReference>
<evidence type="ECO:0000313" key="7">
    <source>
        <dbReference type="Proteomes" id="UP000623172"/>
    </source>
</evidence>
<comment type="similarity">
    <text evidence="3">Belongs to the RimP family.</text>
</comment>
<evidence type="ECO:0000256" key="3">
    <source>
        <dbReference type="HAMAP-Rule" id="MF_01077"/>
    </source>
</evidence>
<dbReference type="RefSeq" id="WP_249315170.1">
    <property type="nucleotide sequence ID" value="NZ_JACRSR010000001.1"/>
</dbReference>
<organism evidence="6 7">
    <name type="scientific">Gehongia tenuis</name>
    <dbReference type="NCBI Taxonomy" id="2763655"/>
    <lineage>
        <taxon>Bacteria</taxon>
        <taxon>Bacillati</taxon>
        <taxon>Bacillota</taxon>
        <taxon>Clostridia</taxon>
        <taxon>Christensenellales</taxon>
        <taxon>Christensenellaceae</taxon>
        <taxon>Gehongia</taxon>
    </lineage>
</organism>
<dbReference type="PANTHER" id="PTHR33867">
    <property type="entry name" value="RIBOSOME MATURATION FACTOR RIMP"/>
    <property type="match status" value="1"/>
</dbReference>
<evidence type="ECO:0000256" key="2">
    <source>
        <dbReference type="ARBA" id="ARBA00022517"/>
    </source>
</evidence>
<evidence type="ECO:0000313" key="6">
    <source>
        <dbReference type="EMBL" id="MBC8531110.1"/>
    </source>
</evidence>
<name>A0A926HPW0_9FIRM</name>
<dbReference type="InterPro" id="IPR035956">
    <property type="entry name" value="RimP_N_sf"/>
</dbReference>
<dbReference type="InterPro" id="IPR028989">
    <property type="entry name" value="RimP_N"/>
</dbReference>
<gene>
    <name evidence="3" type="primary">rimP</name>
    <name evidence="6" type="ORF">H8696_04520</name>
</gene>
<dbReference type="InterPro" id="IPR028998">
    <property type="entry name" value="RimP_C"/>
</dbReference>
<dbReference type="HAMAP" id="MF_01077">
    <property type="entry name" value="RimP"/>
    <property type="match status" value="1"/>
</dbReference>
<dbReference type="GO" id="GO:0000028">
    <property type="term" value="P:ribosomal small subunit assembly"/>
    <property type="evidence" value="ECO:0007669"/>
    <property type="project" value="TreeGrafter"/>
</dbReference>